<sequence>MGQPLDADASLDPPANAPSHGDASGPLPTAADRVSASDCSSQRKQDYPGSLKLTVIIVSLCLALFLCGLV</sequence>
<evidence type="ECO:0000256" key="1">
    <source>
        <dbReference type="SAM" id="MobiDB-lite"/>
    </source>
</evidence>
<reference evidence="4" key="1">
    <citation type="submission" date="2016-02" db="EMBL/GenBank/DDBJ databases">
        <title>Draft genome sequence of Microdochium bolleyi, a fungal endophyte of beachgrass.</title>
        <authorList>
            <consortium name="DOE Joint Genome Institute"/>
            <person name="David A.S."/>
            <person name="May G."/>
            <person name="Haridas S."/>
            <person name="Lim J."/>
            <person name="Wang M."/>
            <person name="Labutti K."/>
            <person name="Lipzen A."/>
            <person name="Barry K."/>
            <person name="Grigoriev I.V."/>
        </authorList>
    </citation>
    <scope>NUCLEOTIDE SEQUENCE [LARGE SCALE GENOMIC DNA]</scope>
    <source>
        <strain evidence="4">J235TASD1</strain>
    </source>
</reference>
<keyword evidence="2" id="KW-0472">Membrane</keyword>
<evidence type="ECO:0000313" key="3">
    <source>
        <dbReference type="EMBL" id="KXJ85040.1"/>
    </source>
</evidence>
<dbReference type="Proteomes" id="UP000070501">
    <property type="component" value="Unassembled WGS sequence"/>
</dbReference>
<name>A0A136IJ89_9PEZI</name>
<keyword evidence="2" id="KW-0812">Transmembrane</keyword>
<proteinExistence type="predicted"/>
<organism evidence="3 4">
    <name type="scientific">Microdochium bolleyi</name>
    <dbReference type="NCBI Taxonomy" id="196109"/>
    <lineage>
        <taxon>Eukaryota</taxon>
        <taxon>Fungi</taxon>
        <taxon>Dikarya</taxon>
        <taxon>Ascomycota</taxon>
        <taxon>Pezizomycotina</taxon>
        <taxon>Sordariomycetes</taxon>
        <taxon>Xylariomycetidae</taxon>
        <taxon>Xylariales</taxon>
        <taxon>Microdochiaceae</taxon>
        <taxon>Microdochium</taxon>
    </lineage>
</organism>
<keyword evidence="2" id="KW-1133">Transmembrane helix</keyword>
<evidence type="ECO:0000256" key="2">
    <source>
        <dbReference type="SAM" id="Phobius"/>
    </source>
</evidence>
<accession>A0A136IJ89</accession>
<feature type="transmembrane region" description="Helical" evidence="2">
    <location>
        <begin position="50"/>
        <end position="69"/>
    </location>
</feature>
<dbReference type="EMBL" id="KQ964300">
    <property type="protein sequence ID" value="KXJ85040.1"/>
    <property type="molecule type" value="Genomic_DNA"/>
</dbReference>
<feature type="region of interest" description="Disordered" evidence="1">
    <location>
        <begin position="1"/>
        <end position="46"/>
    </location>
</feature>
<evidence type="ECO:0000313" key="4">
    <source>
        <dbReference type="Proteomes" id="UP000070501"/>
    </source>
</evidence>
<gene>
    <name evidence="3" type="ORF">Micbo1qcDRAFT_169710</name>
</gene>
<keyword evidence="4" id="KW-1185">Reference proteome</keyword>
<feature type="non-terminal residue" evidence="3">
    <location>
        <position position="70"/>
    </location>
</feature>
<dbReference type="AlphaFoldDB" id="A0A136IJ89"/>
<dbReference type="InParanoid" id="A0A136IJ89"/>
<protein>
    <submittedName>
        <fullName evidence="3">Uncharacterized protein</fullName>
    </submittedName>
</protein>